<dbReference type="GO" id="GO:0009507">
    <property type="term" value="C:chloroplast"/>
    <property type="evidence" value="ECO:0007669"/>
    <property type="project" value="TreeGrafter"/>
</dbReference>
<sequence>MNTNVSQRHEPPSSPSSTGGTITTSSASSLRRRTSSSSAALDHLPPHVRRRGEAAEAAADAVFDVNGPPRRRKRRNHKTKECRKRSTRRREAGDGTDRRTFLKTGMMRPLAPEVSSSICAPLSIRYRLSSLLSPSLLCVPDHFISRTYIARRRGKQELAFLLTILPSTPDANGTQGFNDDPLSHTHLLRGASSEAIVRRLSLRTAEPLLPVATRIHFLRPHDDSAARSHSPLRPSILRSQSLIILRHSRSIKDPCIWLWEENCPRVLFPNYYVCADVIVFVFPVDSFGSCGVLTVEIEHVDAVTLEKLELLGVDCQPKASTIRIIQVRASKFQLAFSGHKCIKMLLLEMRKLRKMGHITIVGPSKNIVNTRLDSLLERKTPGSHGVVATVAIGNATNAALLAVRILTADDADLWNRSVSV</sequence>
<evidence type="ECO:0000313" key="2">
    <source>
        <dbReference type="EMBL" id="RZR70522.1"/>
    </source>
</evidence>
<dbReference type="Gene3D" id="3.40.50.1970">
    <property type="match status" value="1"/>
</dbReference>
<dbReference type="PANTHER" id="PTHR11609">
    <property type="entry name" value="PURINE BIOSYNTHESIS PROTEIN 6/7, PUR6/7"/>
    <property type="match status" value="1"/>
</dbReference>
<feature type="compositionally biased region" description="Low complexity" evidence="1">
    <location>
        <begin position="15"/>
        <end position="41"/>
    </location>
</feature>
<feature type="compositionally biased region" description="Basic residues" evidence="1">
    <location>
        <begin position="69"/>
        <end position="88"/>
    </location>
</feature>
<protein>
    <submittedName>
        <fullName evidence="2">Uncharacterized protein</fullName>
    </submittedName>
</protein>
<dbReference type="AlphaFoldDB" id="A0A445M8E8"/>
<organism evidence="2">
    <name type="scientific">Ensete ventricosum</name>
    <name type="common">Abyssinian banana</name>
    <name type="synonym">Musa ensete</name>
    <dbReference type="NCBI Taxonomy" id="4639"/>
    <lineage>
        <taxon>Eukaryota</taxon>
        <taxon>Viridiplantae</taxon>
        <taxon>Streptophyta</taxon>
        <taxon>Embryophyta</taxon>
        <taxon>Tracheophyta</taxon>
        <taxon>Spermatophyta</taxon>
        <taxon>Magnoliopsida</taxon>
        <taxon>Liliopsida</taxon>
        <taxon>Zingiberales</taxon>
        <taxon>Musaceae</taxon>
        <taxon>Ensete</taxon>
    </lineage>
</organism>
<dbReference type="EMBL" id="KV875443">
    <property type="protein sequence ID" value="RZR70522.1"/>
    <property type="molecule type" value="Genomic_DNA"/>
</dbReference>
<feature type="region of interest" description="Disordered" evidence="1">
    <location>
        <begin position="1"/>
        <end position="98"/>
    </location>
</feature>
<accession>A0A445M8E8</accession>
<reference evidence="2" key="1">
    <citation type="journal article" date="2018" name="Data Brief">
        <title>Genome sequence data from 17 accessions of Ensete ventricosum, a staple food crop for millions in Ethiopia.</title>
        <authorList>
            <person name="Yemataw Z."/>
            <person name="Muzemil S."/>
            <person name="Ambachew D."/>
            <person name="Tripathi L."/>
            <person name="Tesfaye K."/>
            <person name="Chala A."/>
            <person name="Farbos A."/>
            <person name="O'Neill P."/>
            <person name="Moore K."/>
            <person name="Grant M."/>
            <person name="Studholme D.J."/>
        </authorList>
    </citation>
    <scope>NUCLEOTIDE SEQUENCE [LARGE SCALE GENOMIC DNA]</scope>
    <source>
        <tissue evidence="2">Leaf</tissue>
    </source>
</reference>
<dbReference type="Gene3D" id="3.40.50.20">
    <property type="match status" value="1"/>
</dbReference>
<evidence type="ECO:0000256" key="1">
    <source>
        <dbReference type="SAM" id="MobiDB-lite"/>
    </source>
</evidence>
<feature type="compositionally biased region" description="Basic and acidic residues" evidence="1">
    <location>
        <begin position="89"/>
        <end position="98"/>
    </location>
</feature>
<dbReference type="Proteomes" id="UP000290560">
    <property type="component" value="Unassembled WGS sequence"/>
</dbReference>
<dbReference type="SUPFAM" id="SSF52255">
    <property type="entry name" value="N5-CAIR mutase (phosphoribosylaminoimidazole carboxylase, PurE)"/>
    <property type="match status" value="1"/>
</dbReference>
<proteinExistence type="predicted"/>
<name>A0A445M8E8_ENSVE</name>
<gene>
    <name evidence="2" type="ORF">BHM03_00000365</name>
</gene>
<dbReference type="PANTHER" id="PTHR11609:SF5">
    <property type="entry name" value="PHOSPHORIBOSYLAMINOIMIDAZOLE CARBOXYLASE"/>
    <property type="match status" value="1"/>
</dbReference>